<protein>
    <submittedName>
        <fullName evidence="9">Homeobox transcription factor, putative</fullName>
    </submittedName>
</protein>
<feature type="region of interest" description="Disordered" evidence="7">
    <location>
        <begin position="1"/>
        <end position="56"/>
    </location>
</feature>
<dbReference type="eggNOG" id="KOG0849">
    <property type="taxonomic scope" value="Eukaryota"/>
</dbReference>
<dbReference type="SMART" id="SM00389">
    <property type="entry name" value="HOX"/>
    <property type="match status" value="1"/>
</dbReference>
<dbReference type="InterPro" id="IPR009057">
    <property type="entry name" value="Homeodomain-like_sf"/>
</dbReference>
<dbReference type="CDD" id="cd00086">
    <property type="entry name" value="homeodomain"/>
    <property type="match status" value="1"/>
</dbReference>
<feature type="domain" description="Homeobox" evidence="8">
    <location>
        <begin position="170"/>
        <end position="231"/>
    </location>
</feature>
<keyword evidence="2 5" id="KW-0238">DNA-binding</keyword>
<keyword evidence="3 5" id="KW-0371">Homeobox</keyword>
<evidence type="ECO:0000256" key="1">
    <source>
        <dbReference type="ARBA" id="ARBA00004123"/>
    </source>
</evidence>
<dbReference type="AlphaFoldDB" id="E9EIA0"/>
<sequence length="295" mass="33715">MSEKQSLPSPLEPEWQGQYPYSRLETNPYQRPFLDTRNNLDRHGAKSTTPMRHQYQSQDLRIESLTHDALGRPTSSLYGTTSTGSKPSGTISRDSLGTDLSPYPRLTEAYNPYRSQGYQTPGTELAQPERDDKERGSSQDAEFDVYDDDAHDPYRGSHFYHQTVAERIAARRKMKRFRLTPQQTRFLMGEFAKQPHPDATLRERLSREIPGLSPRQVQVWFQNRRAKMKRVTINDRERMIQMRAVPDNFDNLQALHSPYSAVNGIGASPSNLGPMVPPHRSAFDNGRIPSFGHIG</sequence>
<keyword evidence="10" id="KW-1185">Reference proteome</keyword>
<dbReference type="GO" id="GO:0000978">
    <property type="term" value="F:RNA polymerase II cis-regulatory region sequence-specific DNA binding"/>
    <property type="evidence" value="ECO:0007669"/>
    <property type="project" value="TreeGrafter"/>
</dbReference>
<comment type="subcellular location">
    <subcellularLocation>
        <location evidence="1 5 6">Nucleus</location>
    </subcellularLocation>
</comment>
<reference evidence="9 10" key="1">
    <citation type="journal article" date="2011" name="PLoS Genet.">
        <title>Genome sequencing and comparative transcriptomics of the model entomopathogenic fungi Metarhizium anisopliae and M. acridum.</title>
        <authorList>
            <person name="Gao Q."/>
            <person name="Jin K."/>
            <person name="Ying S.H."/>
            <person name="Zhang Y."/>
            <person name="Xiao G."/>
            <person name="Shang Y."/>
            <person name="Duan Z."/>
            <person name="Hu X."/>
            <person name="Xie X.Q."/>
            <person name="Zhou G."/>
            <person name="Peng G."/>
            <person name="Luo Z."/>
            <person name="Huang W."/>
            <person name="Wang B."/>
            <person name="Fang W."/>
            <person name="Wang S."/>
            <person name="Zhong Y."/>
            <person name="Ma L.J."/>
            <person name="St Leger R.J."/>
            <person name="Zhao G.P."/>
            <person name="Pei Y."/>
            <person name="Feng M.G."/>
            <person name="Xia Y."/>
            <person name="Wang C."/>
        </authorList>
    </citation>
    <scope>NUCLEOTIDE SEQUENCE [LARGE SCALE GENOMIC DNA]</scope>
    <source>
        <strain evidence="9 10">CQMa 102</strain>
    </source>
</reference>
<feature type="region of interest" description="Disordered" evidence="7">
    <location>
        <begin position="70"/>
        <end position="141"/>
    </location>
</feature>
<evidence type="ECO:0000256" key="6">
    <source>
        <dbReference type="RuleBase" id="RU000682"/>
    </source>
</evidence>
<dbReference type="GO" id="GO:0005634">
    <property type="term" value="C:nucleus"/>
    <property type="evidence" value="ECO:0007669"/>
    <property type="project" value="UniProtKB-SubCell"/>
</dbReference>
<evidence type="ECO:0000256" key="7">
    <source>
        <dbReference type="SAM" id="MobiDB-lite"/>
    </source>
</evidence>
<dbReference type="OrthoDB" id="6159439at2759"/>
<dbReference type="GO" id="GO:0006357">
    <property type="term" value="P:regulation of transcription by RNA polymerase II"/>
    <property type="evidence" value="ECO:0007669"/>
    <property type="project" value="TreeGrafter"/>
</dbReference>
<evidence type="ECO:0000256" key="5">
    <source>
        <dbReference type="PROSITE-ProRule" id="PRU00108"/>
    </source>
</evidence>
<dbReference type="Proteomes" id="UP000002499">
    <property type="component" value="Unassembled WGS sequence"/>
</dbReference>
<feature type="DNA-binding region" description="Homeobox" evidence="5">
    <location>
        <begin position="172"/>
        <end position="232"/>
    </location>
</feature>
<dbReference type="HOGENOM" id="CLU_057163_0_0_1"/>
<dbReference type="PROSITE" id="PS50071">
    <property type="entry name" value="HOMEOBOX_2"/>
    <property type="match status" value="1"/>
</dbReference>
<dbReference type="InterPro" id="IPR001356">
    <property type="entry name" value="HD"/>
</dbReference>
<evidence type="ECO:0000256" key="3">
    <source>
        <dbReference type="ARBA" id="ARBA00023155"/>
    </source>
</evidence>
<dbReference type="GO" id="GO:0030154">
    <property type="term" value="P:cell differentiation"/>
    <property type="evidence" value="ECO:0007669"/>
    <property type="project" value="TreeGrafter"/>
</dbReference>
<organism evidence="10">
    <name type="scientific">Metarhizium acridum (strain CQMa 102)</name>
    <dbReference type="NCBI Taxonomy" id="655827"/>
    <lineage>
        <taxon>Eukaryota</taxon>
        <taxon>Fungi</taxon>
        <taxon>Dikarya</taxon>
        <taxon>Ascomycota</taxon>
        <taxon>Pezizomycotina</taxon>
        <taxon>Sordariomycetes</taxon>
        <taxon>Hypocreomycetidae</taxon>
        <taxon>Hypocreales</taxon>
        <taxon>Clavicipitaceae</taxon>
        <taxon>Metarhizium</taxon>
    </lineage>
</organism>
<feature type="compositionally biased region" description="Polar residues" evidence="7">
    <location>
        <begin position="46"/>
        <end position="56"/>
    </location>
</feature>
<dbReference type="STRING" id="655827.E9EIA0"/>
<dbReference type="InParanoid" id="E9EIA0"/>
<dbReference type="Gene3D" id="1.10.10.60">
    <property type="entry name" value="Homeodomain-like"/>
    <property type="match status" value="1"/>
</dbReference>
<gene>
    <name evidence="9" type="ORF">MAC_09598</name>
</gene>
<evidence type="ECO:0000256" key="4">
    <source>
        <dbReference type="ARBA" id="ARBA00023242"/>
    </source>
</evidence>
<feature type="compositionally biased region" description="Low complexity" evidence="7">
    <location>
        <begin position="74"/>
        <end position="92"/>
    </location>
</feature>
<evidence type="ECO:0000313" key="10">
    <source>
        <dbReference type="Proteomes" id="UP000002499"/>
    </source>
</evidence>
<evidence type="ECO:0000259" key="8">
    <source>
        <dbReference type="PROSITE" id="PS50071"/>
    </source>
</evidence>
<evidence type="ECO:0000256" key="2">
    <source>
        <dbReference type="ARBA" id="ARBA00023125"/>
    </source>
</evidence>
<proteinExistence type="predicted"/>
<name>E9EIA0_METAQ</name>
<dbReference type="PANTHER" id="PTHR24324">
    <property type="entry name" value="HOMEOBOX PROTEIN HHEX"/>
    <property type="match status" value="1"/>
</dbReference>
<evidence type="ECO:0000313" key="9">
    <source>
        <dbReference type="EMBL" id="EFY84346.1"/>
    </source>
</evidence>
<feature type="compositionally biased region" description="Polar residues" evidence="7">
    <location>
        <begin position="113"/>
        <end position="122"/>
    </location>
</feature>
<dbReference type="SUPFAM" id="SSF46689">
    <property type="entry name" value="Homeodomain-like"/>
    <property type="match status" value="1"/>
</dbReference>
<dbReference type="EMBL" id="GL698633">
    <property type="protein sequence ID" value="EFY84346.1"/>
    <property type="molecule type" value="Genomic_DNA"/>
</dbReference>
<dbReference type="PANTHER" id="PTHR24324:SF5">
    <property type="entry name" value="HEMATOPOIETICALLY-EXPRESSED HOMEOBOX PROTEIN HHEX"/>
    <property type="match status" value="1"/>
</dbReference>
<feature type="compositionally biased region" description="Basic and acidic residues" evidence="7">
    <location>
        <begin position="127"/>
        <end position="137"/>
    </location>
</feature>
<keyword evidence="4 5" id="KW-0539">Nucleus</keyword>
<dbReference type="InterPro" id="IPR051000">
    <property type="entry name" value="Homeobox_DNA-bind_prot"/>
</dbReference>
<accession>E9EIA0</accession>
<dbReference type="Pfam" id="PF00046">
    <property type="entry name" value="Homeodomain"/>
    <property type="match status" value="1"/>
</dbReference>